<feature type="region of interest" description="Disordered" evidence="1">
    <location>
        <begin position="1"/>
        <end position="56"/>
    </location>
</feature>
<evidence type="ECO:0000313" key="3">
    <source>
        <dbReference type="Proteomes" id="UP001153269"/>
    </source>
</evidence>
<reference evidence="2" key="1">
    <citation type="submission" date="2020-03" db="EMBL/GenBank/DDBJ databases">
        <authorList>
            <person name="Weist P."/>
        </authorList>
    </citation>
    <scope>NUCLEOTIDE SEQUENCE</scope>
</reference>
<name>A0A9N7VDV8_PLEPL</name>
<organism evidence="2 3">
    <name type="scientific">Pleuronectes platessa</name>
    <name type="common">European plaice</name>
    <dbReference type="NCBI Taxonomy" id="8262"/>
    <lineage>
        <taxon>Eukaryota</taxon>
        <taxon>Metazoa</taxon>
        <taxon>Chordata</taxon>
        <taxon>Craniata</taxon>
        <taxon>Vertebrata</taxon>
        <taxon>Euteleostomi</taxon>
        <taxon>Actinopterygii</taxon>
        <taxon>Neopterygii</taxon>
        <taxon>Teleostei</taxon>
        <taxon>Neoteleostei</taxon>
        <taxon>Acanthomorphata</taxon>
        <taxon>Carangaria</taxon>
        <taxon>Pleuronectiformes</taxon>
        <taxon>Pleuronectoidei</taxon>
        <taxon>Pleuronectidae</taxon>
        <taxon>Pleuronectes</taxon>
    </lineage>
</organism>
<keyword evidence="3" id="KW-1185">Reference proteome</keyword>
<feature type="region of interest" description="Disordered" evidence="1">
    <location>
        <begin position="167"/>
        <end position="186"/>
    </location>
</feature>
<dbReference type="Proteomes" id="UP001153269">
    <property type="component" value="Unassembled WGS sequence"/>
</dbReference>
<sequence>MQTVVESRAKAGAELPTVLGDPSVHRSSPDALQTHSASSPPPSHVSVPVTETRPGGFQGMSLLQQGLMGKRRRRPHLETSPPETVNTDGHVPPANMEEEGFMGDDLKTPGPGAVFQVLVSSELQTRRHLYIKLHRFGLTRAAASLAATGSRAADSSAASRRLLYIERPPITAGHQQPPVATETDGD</sequence>
<comment type="caution">
    <text evidence="2">The sequence shown here is derived from an EMBL/GenBank/DDBJ whole genome shotgun (WGS) entry which is preliminary data.</text>
</comment>
<evidence type="ECO:0000313" key="2">
    <source>
        <dbReference type="EMBL" id="CAB1450531.1"/>
    </source>
</evidence>
<protein>
    <submittedName>
        <fullName evidence="2">Uncharacterized protein</fullName>
    </submittedName>
</protein>
<dbReference type="AlphaFoldDB" id="A0A9N7VDV8"/>
<gene>
    <name evidence="2" type="ORF">PLEPLA_LOCUS38223</name>
</gene>
<accession>A0A9N7VDV8</accession>
<proteinExistence type="predicted"/>
<feature type="region of interest" description="Disordered" evidence="1">
    <location>
        <begin position="69"/>
        <end position="93"/>
    </location>
</feature>
<evidence type="ECO:0000256" key="1">
    <source>
        <dbReference type="SAM" id="MobiDB-lite"/>
    </source>
</evidence>
<dbReference type="EMBL" id="CADEAL010004057">
    <property type="protein sequence ID" value="CAB1450531.1"/>
    <property type="molecule type" value="Genomic_DNA"/>
</dbReference>